<accession>A0AAU9D4A4</accession>
<proteinExistence type="predicted"/>
<organism evidence="1 2">
    <name type="scientific">Haliovirga abyssi</name>
    <dbReference type="NCBI Taxonomy" id="2996794"/>
    <lineage>
        <taxon>Bacteria</taxon>
        <taxon>Fusobacteriati</taxon>
        <taxon>Fusobacteriota</taxon>
        <taxon>Fusobacteriia</taxon>
        <taxon>Fusobacteriales</taxon>
        <taxon>Haliovirgaceae</taxon>
        <taxon>Haliovirga</taxon>
    </lineage>
</organism>
<evidence type="ECO:0000313" key="1">
    <source>
        <dbReference type="EMBL" id="BDU50816.1"/>
    </source>
</evidence>
<dbReference type="Proteomes" id="UP001321582">
    <property type="component" value="Chromosome"/>
</dbReference>
<dbReference type="RefSeq" id="WP_307903670.1">
    <property type="nucleotide sequence ID" value="NZ_AP027059.1"/>
</dbReference>
<sequence>MNLDESNFLQIFLIKESSLDTENWILTYSSKFREIVEGGVSKIEDIKFFLYNN</sequence>
<dbReference type="KEGG" id="haby:HLVA_13850"/>
<evidence type="ECO:0000313" key="2">
    <source>
        <dbReference type="Proteomes" id="UP001321582"/>
    </source>
</evidence>
<dbReference type="AlphaFoldDB" id="A0AAU9D4A4"/>
<gene>
    <name evidence="1" type="ORF">HLVA_13850</name>
</gene>
<name>A0AAU9D4A4_9FUSO</name>
<keyword evidence="2" id="KW-1185">Reference proteome</keyword>
<dbReference type="EMBL" id="AP027059">
    <property type="protein sequence ID" value="BDU50816.1"/>
    <property type="molecule type" value="Genomic_DNA"/>
</dbReference>
<reference evidence="1 2" key="1">
    <citation type="submission" date="2022-11" db="EMBL/GenBank/DDBJ databases">
        <title>Haliovirga abyssi gen. nov., sp. nov., a mesophilic fermentative bacterium isolated from the Iheya North hydrothermal field and the proposal of Haliovirgaceae fam. nov.</title>
        <authorList>
            <person name="Miyazaki U."/>
            <person name="Tame A."/>
            <person name="Miyazaki J."/>
            <person name="Takai K."/>
            <person name="Sawayama S."/>
            <person name="Kitajima M."/>
            <person name="Okamoto A."/>
            <person name="Nakagawa S."/>
        </authorList>
    </citation>
    <scope>NUCLEOTIDE SEQUENCE [LARGE SCALE GENOMIC DNA]</scope>
    <source>
        <strain evidence="1 2">IC12</strain>
    </source>
</reference>
<protein>
    <submittedName>
        <fullName evidence="1">Uncharacterized protein</fullName>
    </submittedName>
</protein>